<dbReference type="Pfam" id="PF01427">
    <property type="entry name" value="Peptidase_M15"/>
    <property type="match status" value="1"/>
</dbReference>
<keyword evidence="5" id="KW-0862">Zinc</keyword>
<dbReference type="GO" id="GO:0071555">
    <property type="term" value="P:cell wall organization"/>
    <property type="evidence" value="ECO:0007669"/>
    <property type="project" value="UniProtKB-KW"/>
</dbReference>
<evidence type="ECO:0000313" key="9">
    <source>
        <dbReference type="EMBL" id="HIU52593.1"/>
    </source>
</evidence>
<dbReference type="InterPro" id="IPR009045">
    <property type="entry name" value="Zn_M74/Hedgehog-like"/>
</dbReference>
<evidence type="ECO:0000256" key="2">
    <source>
        <dbReference type="ARBA" id="ARBA00022670"/>
    </source>
</evidence>
<evidence type="ECO:0000256" key="1">
    <source>
        <dbReference type="ARBA" id="ARBA00001362"/>
    </source>
</evidence>
<name>A0A9D1M2W2_9PROT</name>
<sequence length="216" mass="24537">MDSKSLEQQLQDAGLVEIKDPHFIIDLMYARANNMSGCAAYREIGLGNRAFVRTALYGRLLNLVPELEAMRLKMRICDAYRPPLAHTIMLKKVAIPGLFAANYQLSNHCHGTAVDVCLTDLDGKNLEYPTAVDAYTPEIFQALQQGNEAPFRENLIRARHDYLQASPAALANRALLKDLMCRHGFEPIPHEWWHYNLNGFERYPVVEPACFKNYSL</sequence>
<keyword evidence="7" id="KW-0482">Metalloprotease</keyword>
<dbReference type="GO" id="GO:0046872">
    <property type="term" value="F:metal ion binding"/>
    <property type="evidence" value="ECO:0007669"/>
    <property type="project" value="UniProtKB-KW"/>
</dbReference>
<dbReference type="GO" id="GO:0160237">
    <property type="term" value="F:D-Ala-D-Ala dipeptidase activity"/>
    <property type="evidence" value="ECO:0007669"/>
    <property type="project" value="UniProtKB-EC"/>
</dbReference>
<dbReference type="GO" id="GO:0006508">
    <property type="term" value="P:proteolysis"/>
    <property type="evidence" value="ECO:0007669"/>
    <property type="project" value="UniProtKB-KW"/>
</dbReference>
<evidence type="ECO:0000256" key="8">
    <source>
        <dbReference type="ARBA" id="ARBA00023316"/>
    </source>
</evidence>
<dbReference type="PANTHER" id="PTHR43126:SF1">
    <property type="entry name" value="D-ALANYL-D-ALANINE DIPEPTIDASE"/>
    <property type="match status" value="1"/>
</dbReference>
<organism evidence="9 10">
    <name type="scientific">Candidatus Scatocola faecipullorum</name>
    <dbReference type="NCBI Taxonomy" id="2840917"/>
    <lineage>
        <taxon>Bacteria</taxon>
        <taxon>Pseudomonadati</taxon>
        <taxon>Pseudomonadota</taxon>
        <taxon>Alphaproteobacteria</taxon>
        <taxon>Rhodospirillales</taxon>
        <taxon>Rhodospirillaceae</taxon>
        <taxon>Rhodospirillaceae incertae sedis</taxon>
        <taxon>Candidatus Scatocola</taxon>
    </lineage>
</organism>
<gene>
    <name evidence="9" type="ORF">IAD20_00760</name>
</gene>
<evidence type="ECO:0000256" key="3">
    <source>
        <dbReference type="ARBA" id="ARBA00022723"/>
    </source>
</evidence>
<evidence type="ECO:0000256" key="4">
    <source>
        <dbReference type="ARBA" id="ARBA00022801"/>
    </source>
</evidence>
<dbReference type="Gene3D" id="3.30.1380.10">
    <property type="match status" value="1"/>
</dbReference>
<evidence type="ECO:0000256" key="6">
    <source>
        <dbReference type="ARBA" id="ARBA00022997"/>
    </source>
</evidence>
<comment type="catalytic activity">
    <reaction evidence="1">
        <text>D-alanyl-D-alanine + H2O = 2 D-alanine</text>
        <dbReference type="Rhea" id="RHEA:20661"/>
        <dbReference type="ChEBI" id="CHEBI:15377"/>
        <dbReference type="ChEBI" id="CHEBI:57416"/>
        <dbReference type="ChEBI" id="CHEBI:57822"/>
        <dbReference type="EC" id="3.4.13.22"/>
    </reaction>
</comment>
<comment type="caution">
    <text evidence="9">The sequence shown here is derived from an EMBL/GenBank/DDBJ whole genome shotgun (WGS) entry which is preliminary data.</text>
</comment>
<evidence type="ECO:0000256" key="5">
    <source>
        <dbReference type="ARBA" id="ARBA00022833"/>
    </source>
</evidence>
<proteinExistence type="predicted"/>
<accession>A0A9D1M2W2</accession>
<keyword evidence="4" id="KW-0378">Hydrolase</keyword>
<reference evidence="9" key="1">
    <citation type="submission" date="2020-10" db="EMBL/GenBank/DDBJ databases">
        <authorList>
            <person name="Gilroy R."/>
        </authorList>
    </citation>
    <scope>NUCLEOTIDE SEQUENCE</scope>
    <source>
        <strain evidence="9">ChiW3-316</strain>
    </source>
</reference>
<keyword evidence="3" id="KW-0479">Metal-binding</keyword>
<evidence type="ECO:0000313" key="10">
    <source>
        <dbReference type="Proteomes" id="UP000824107"/>
    </source>
</evidence>
<dbReference type="AlphaFoldDB" id="A0A9D1M2W2"/>
<dbReference type="InterPro" id="IPR000755">
    <property type="entry name" value="A_A_dipeptidase"/>
</dbReference>
<dbReference type="PANTHER" id="PTHR43126">
    <property type="entry name" value="D-ALANYL-D-ALANINE DIPEPTIDASE"/>
    <property type="match status" value="1"/>
</dbReference>
<protein>
    <recommendedName>
        <fullName evidence="11">D-Ala-D-Ala dipeptidase</fullName>
    </recommendedName>
</protein>
<dbReference type="EMBL" id="DVNC01000008">
    <property type="protein sequence ID" value="HIU52593.1"/>
    <property type="molecule type" value="Genomic_DNA"/>
</dbReference>
<dbReference type="GO" id="GO:0008237">
    <property type="term" value="F:metallopeptidase activity"/>
    <property type="evidence" value="ECO:0007669"/>
    <property type="project" value="UniProtKB-KW"/>
</dbReference>
<reference evidence="9" key="2">
    <citation type="journal article" date="2021" name="PeerJ">
        <title>Extensive microbial diversity within the chicken gut microbiome revealed by metagenomics and culture.</title>
        <authorList>
            <person name="Gilroy R."/>
            <person name="Ravi A."/>
            <person name="Getino M."/>
            <person name="Pursley I."/>
            <person name="Horton D.L."/>
            <person name="Alikhan N.F."/>
            <person name="Baker D."/>
            <person name="Gharbi K."/>
            <person name="Hall N."/>
            <person name="Watson M."/>
            <person name="Adriaenssens E.M."/>
            <person name="Foster-Nyarko E."/>
            <person name="Jarju S."/>
            <person name="Secka A."/>
            <person name="Antonio M."/>
            <person name="Oren A."/>
            <person name="Chaudhuri R.R."/>
            <person name="La Ragione R."/>
            <person name="Hildebrand F."/>
            <person name="Pallen M.J."/>
        </authorList>
    </citation>
    <scope>NUCLEOTIDE SEQUENCE</scope>
    <source>
        <strain evidence="9">ChiW3-316</strain>
    </source>
</reference>
<keyword evidence="2" id="KW-0645">Protease</keyword>
<evidence type="ECO:0000256" key="7">
    <source>
        <dbReference type="ARBA" id="ARBA00023049"/>
    </source>
</evidence>
<evidence type="ECO:0008006" key="11">
    <source>
        <dbReference type="Google" id="ProtNLM"/>
    </source>
</evidence>
<keyword evidence="8" id="KW-0961">Cell wall biogenesis/degradation</keyword>
<keyword evidence="6" id="KW-0224">Dipeptidase</keyword>
<dbReference type="SUPFAM" id="SSF55166">
    <property type="entry name" value="Hedgehog/DD-peptidase"/>
    <property type="match status" value="1"/>
</dbReference>
<dbReference type="Proteomes" id="UP000824107">
    <property type="component" value="Unassembled WGS sequence"/>
</dbReference>